<gene>
    <name evidence="4" type="ORF">BTO32_10900</name>
</gene>
<comment type="caution">
    <text evidence="4">The sequence shown here is derived from an EMBL/GenBank/DDBJ whole genome shotgun (WGS) entry which is preliminary data.</text>
</comment>
<dbReference type="AlphaFoldDB" id="A0A1V2DR90"/>
<dbReference type="GO" id="GO:0003824">
    <property type="term" value="F:catalytic activity"/>
    <property type="evidence" value="ECO:0007669"/>
    <property type="project" value="InterPro"/>
</dbReference>
<dbReference type="OrthoDB" id="9811557at2"/>
<dbReference type="InterPro" id="IPR016169">
    <property type="entry name" value="FAD-bd_PCMH_sub2"/>
</dbReference>
<keyword evidence="1" id="KW-0285">Flavoprotein</keyword>
<organism evidence="4 5">
    <name type="scientific">Marinobacter lutaoensis</name>
    <dbReference type="NCBI Taxonomy" id="135739"/>
    <lineage>
        <taxon>Bacteria</taxon>
        <taxon>Pseudomonadati</taxon>
        <taxon>Pseudomonadota</taxon>
        <taxon>Gammaproteobacteria</taxon>
        <taxon>Pseudomonadales</taxon>
        <taxon>Marinobacteraceae</taxon>
        <taxon>Marinobacter</taxon>
    </lineage>
</organism>
<dbReference type="RefSeq" id="WP_076724665.1">
    <property type="nucleotide sequence ID" value="NZ_JABWTC010000004.1"/>
</dbReference>
<accession>A0A1V2DR90</accession>
<dbReference type="InterPro" id="IPR016166">
    <property type="entry name" value="FAD-bd_PCMH"/>
</dbReference>
<reference evidence="4 5" key="1">
    <citation type="submission" date="2016-12" db="EMBL/GenBank/DDBJ databases">
        <title>Marinobacter lutaoensis whole genome sequencing.</title>
        <authorList>
            <person name="Verma A."/>
            <person name="Krishnamurthi S."/>
        </authorList>
    </citation>
    <scope>NUCLEOTIDE SEQUENCE [LARGE SCALE GENOMIC DNA]</scope>
    <source>
        <strain evidence="4 5">T5054</strain>
    </source>
</reference>
<dbReference type="Pfam" id="PF01565">
    <property type="entry name" value="FAD_binding_4"/>
    <property type="match status" value="1"/>
</dbReference>
<dbReference type="PROSITE" id="PS51387">
    <property type="entry name" value="FAD_PCMH"/>
    <property type="match status" value="1"/>
</dbReference>
<dbReference type="Gene3D" id="3.30.465.10">
    <property type="match status" value="1"/>
</dbReference>
<evidence type="ECO:0000256" key="1">
    <source>
        <dbReference type="ARBA" id="ARBA00022630"/>
    </source>
</evidence>
<dbReference type="PANTHER" id="PTHR11748">
    <property type="entry name" value="D-LACTATE DEHYDROGENASE"/>
    <property type="match status" value="1"/>
</dbReference>
<evidence type="ECO:0000259" key="3">
    <source>
        <dbReference type="PROSITE" id="PS51387"/>
    </source>
</evidence>
<dbReference type="EMBL" id="MSCW01000007">
    <property type="protein sequence ID" value="ONF43188.1"/>
    <property type="molecule type" value="Genomic_DNA"/>
</dbReference>
<dbReference type="InterPro" id="IPR016164">
    <property type="entry name" value="FAD-linked_Oxase-like_C"/>
</dbReference>
<dbReference type="SUPFAM" id="SSF56176">
    <property type="entry name" value="FAD-binding/transporter-associated domain-like"/>
    <property type="match status" value="1"/>
</dbReference>
<dbReference type="InterPro" id="IPR036318">
    <property type="entry name" value="FAD-bd_PCMH-like_sf"/>
</dbReference>
<dbReference type="InterPro" id="IPR006094">
    <property type="entry name" value="Oxid_FAD_bind_N"/>
</dbReference>
<dbReference type="Proteomes" id="UP000189339">
    <property type="component" value="Unassembled WGS sequence"/>
</dbReference>
<dbReference type="NCBIfam" id="NF008439">
    <property type="entry name" value="PRK11282.1"/>
    <property type="match status" value="1"/>
</dbReference>
<dbReference type="STRING" id="135739.BTO32_10900"/>
<keyword evidence="2" id="KW-0274">FAD</keyword>
<evidence type="ECO:0000256" key="2">
    <source>
        <dbReference type="ARBA" id="ARBA00022827"/>
    </source>
</evidence>
<dbReference type="PANTHER" id="PTHR11748:SF103">
    <property type="entry name" value="GLYCOLATE OXIDASE SUBUNIT GLCE"/>
    <property type="match status" value="1"/>
</dbReference>
<keyword evidence="5" id="KW-1185">Reference proteome</keyword>
<evidence type="ECO:0000313" key="4">
    <source>
        <dbReference type="EMBL" id="ONF43188.1"/>
    </source>
</evidence>
<sequence length="355" mass="38459">MADLTQQLQEQVLQARAQGQKLNIVGGGTKVFLGRAADPEAGTLSLAGHTGIVEYHPVELVMTVRAGTPIQDIEAALEEQGQALHFEPPRLGAASTIGGTLACNLSGPARPWSGSIRDQVLGIRLLNGKGEHLRFGGQVMKNVAGYDVSRLQAGAMGTLGVITEISLKVMPSPAATLTLVQDMAMDEAIAYMNRRAGEPKPLSGACWLDGRVYLRLSGARTAVEATAEQWGGEVLADGEDFWQRLRDLRHDFFADADAPLWRFSVNSTAPTPPLNGRWLIDWAGAQRWYLGRATLADLAPLAREAGGQVSLFRGGDRSGEVMHPQPEPLRAIQRRLKHAFDPDALFNPGRLYTWL</sequence>
<protein>
    <submittedName>
        <fullName evidence="4">Glycolate oxidase subunit GlcE</fullName>
    </submittedName>
</protein>
<feature type="domain" description="FAD-binding PCMH-type" evidence="3">
    <location>
        <begin position="1"/>
        <end position="172"/>
    </location>
</feature>
<dbReference type="SUPFAM" id="SSF55103">
    <property type="entry name" value="FAD-linked oxidases, C-terminal domain"/>
    <property type="match status" value="1"/>
</dbReference>
<dbReference type="GO" id="GO:0071949">
    <property type="term" value="F:FAD binding"/>
    <property type="evidence" value="ECO:0007669"/>
    <property type="project" value="InterPro"/>
</dbReference>
<proteinExistence type="predicted"/>
<name>A0A1V2DR90_9GAMM</name>
<evidence type="ECO:0000313" key="5">
    <source>
        <dbReference type="Proteomes" id="UP000189339"/>
    </source>
</evidence>